<feature type="region of interest" description="Disordered" evidence="7">
    <location>
        <begin position="1008"/>
        <end position="1044"/>
    </location>
</feature>
<dbReference type="GO" id="GO:0009279">
    <property type="term" value="C:cell outer membrane"/>
    <property type="evidence" value="ECO:0007669"/>
    <property type="project" value="UniProtKB-SubCell"/>
</dbReference>
<keyword evidence="8" id="KW-0732">Signal</keyword>
<dbReference type="Pfam" id="PF13620">
    <property type="entry name" value="CarboxypepD_reg"/>
    <property type="match status" value="1"/>
</dbReference>
<evidence type="ECO:0000259" key="9">
    <source>
        <dbReference type="Pfam" id="PF25183"/>
    </source>
</evidence>
<accession>A0A4R1L2B6</accession>
<dbReference type="GO" id="GO:0030246">
    <property type="term" value="F:carbohydrate binding"/>
    <property type="evidence" value="ECO:0007669"/>
    <property type="project" value="InterPro"/>
</dbReference>
<dbReference type="EMBL" id="SMGK01000004">
    <property type="protein sequence ID" value="TCK72148.1"/>
    <property type="molecule type" value="Genomic_DNA"/>
</dbReference>
<dbReference type="SUPFAM" id="SSF56935">
    <property type="entry name" value="Porins"/>
    <property type="match status" value="1"/>
</dbReference>
<dbReference type="PANTHER" id="PTHR30069:SF46">
    <property type="entry name" value="OAR PROTEIN"/>
    <property type="match status" value="1"/>
</dbReference>
<keyword evidence="2" id="KW-0813">Transport</keyword>
<dbReference type="AlphaFoldDB" id="A0A4R1L2B6"/>
<keyword evidence="10" id="KW-0675">Receptor</keyword>
<evidence type="ECO:0000313" key="10">
    <source>
        <dbReference type="EMBL" id="TCK72148.1"/>
    </source>
</evidence>
<reference evidence="10 11" key="1">
    <citation type="submission" date="2019-03" db="EMBL/GenBank/DDBJ databases">
        <title>Genomic Encyclopedia of Type Strains, Phase IV (KMG-IV): sequencing the most valuable type-strain genomes for metagenomic binning, comparative biology and taxonomic classification.</title>
        <authorList>
            <person name="Goeker M."/>
        </authorList>
    </citation>
    <scope>NUCLEOTIDE SEQUENCE [LARGE SCALE GENOMIC DNA]</scope>
    <source>
        <strain evidence="10 11">DSM 103428</strain>
    </source>
</reference>
<comment type="caution">
    <text evidence="10">The sequence shown here is derived from an EMBL/GenBank/DDBJ whole genome shotgun (WGS) entry which is preliminary data.</text>
</comment>
<dbReference type="InterPro" id="IPR039426">
    <property type="entry name" value="TonB-dep_rcpt-like"/>
</dbReference>
<dbReference type="GO" id="GO:0015344">
    <property type="term" value="F:siderophore uptake transmembrane transporter activity"/>
    <property type="evidence" value="ECO:0007669"/>
    <property type="project" value="TreeGrafter"/>
</dbReference>
<dbReference type="InterPro" id="IPR013784">
    <property type="entry name" value="Carb-bd-like_fold"/>
</dbReference>
<dbReference type="RefSeq" id="WP_131997806.1">
    <property type="nucleotide sequence ID" value="NZ_SMGK01000004.1"/>
</dbReference>
<keyword evidence="3" id="KW-1134">Transmembrane beta strand</keyword>
<evidence type="ECO:0000256" key="4">
    <source>
        <dbReference type="ARBA" id="ARBA00022692"/>
    </source>
</evidence>
<evidence type="ECO:0000256" key="5">
    <source>
        <dbReference type="ARBA" id="ARBA00023136"/>
    </source>
</evidence>
<name>A0A4R1L2B6_9BACT</name>
<evidence type="ECO:0000256" key="1">
    <source>
        <dbReference type="ARBA" id="ARBA00004571"/>
    </source>
</evidence>
<dbReference type="InterPro" id="IPR036942">
    <property type="entry name" value="Beta-barrel_TonB_sf"/>
</dbReference>
<feature type="domain" description="TonB-dependent transporter Oar-like beta-barrel" evidence="9">
    <location>
        <begin position="247"/>
        <end position="1160"/>
    </location>
</feature>
<evidence type="ECO:0000256" key="8">
    <source>
        <dbReference type="SAM" id="SignalP"/>
    </source>
</evidence>
<dbReference type="Proteomes" id="UP000295210">
    <property type="component" value="Unassembled WGS sequence"/>
</dbReference>
<dbReference type="Gene3D" id="2.60.40.1120">
    <property type="entry name" value="Carboxypeptidase-like, regulatory domain"/>
    <property type="match status" value="1"/>
</dbReference>
<organism evidence="10 11">
    <name type="scientific">Acidipila rosea</name>
    <dbReference type="NCBI Taxonomy" id="768535"/>
    <lineage>
        <taxon>Bacteria</taxon>
        <taxon>Pseudomonadati</taxon>
        <taxon>Acidobacteriota</taxon>
        <taxon>Terriglobia</taxon>
        <taxon>Terriglobales</taxon>
        <taxon>Acidobacteriaceae</taxon>
        <taxon>Acidipila</taxon>
    </lineage>
</organism>
<dbReference type="SUPFAM" id="SSF49452">
    <property type="entry name" value="Starch-binding domain-like"/>
    <property type="match status" value="1"/>
</dbReference>
<proteinExistence type="predicted"/>
<dbReference type="PANTHER" id="PTHR30069">
    <property type="entry name" value="TONB-DEPENDENT OUTER MEMBRANE RECEPTOR"/>
    <property type="match status" value="1"/>
</dbReference>
<evidence type="ECO:0000256" key="6">
    <source>
        <dbReference type="ARBA" id="ARBA00023237"/>
    </source>
</evidence>
<keyword evidence="5" id="KW-0472">Membrane</keyword>
<dbReference type="InterPro" id="IPR057601">
    <property type="entry name" value="Oar-like_b-barrel"/>
</dbReference>
<feature type="chain" id="PRO_5020380193" evidence="8">
    <location>
        <begin position="26"/>
        <end position="1169"/>
    </location>
</feature>
<gene>
    <name evidence="10" type="ORF">C7378_2781</name>
</gene>
<comment type="subcellular location">
    <subcellularLocation>
        <location evidence="1">Cell outer membrane</location>
        <topology evidence="1">Multi-pass membrane protein</topology>
    </subcellularLocation>
</comment>
<evidence type="ECO:0000256" key="2">
    <source>
        <dbReference type="ARBA" id="ARBA00022448"/>
    </source>
</evidence>
<keyword evidence="4" id="KW-0812">Transmembrane</keyword>
<dbReference type="Pfam" id="PF25183">
    <property type="entry name" value="OMP_b-brl_4"/>
    <property type="match status" value="1"/>
</dbReference>
<protein>
    <submittedName>
        <fullName evidence="10">TonB-dependent receptor-like protein</fullName>
    </submittedName>
</protein>
<dbReference type="Gene3D" id="2.40.170.20">
    <property type="entry name" value="TonB-dependent receptor, beta-barrel domain"/>
    <property type="match status" value="1"/>
</dbReference>
<dbReference type="OrthoDB" id="97893at2"/>
<evidence type="ECO:0000313" key="11">
    <source>
        <dbReference type="Proteomes" id="UP000295210"/>
    </source>
</evidence>
<evidence type="ECO:0000256" key="7">
    <source>
        <dbReference type="SAM" id="MobiDB-lite"/>
    </source>
</evidence>
<dbReference type="GO" id="GO:0044718">
    <property type="term" value="P:siderophore transmembrane transport"/>
    <property type="evidence" value="ECO:0007669"/>
    <property type="project" value="TreeGrafter"/>
</dbReference>
<sequence>MFRKSLLRLYFCAAILFLLPAMLHAQSTQGSILGTVKDSSDAVVPGAQIDVTSLTEGTTRHTVSDASGNYQVIDLSPGHYKVSITATNFQGVILNDLSLTSRQKLRADATLKIGSVSQQVQVNASAAGAIATDTPSISSAYGATDVANLPANYRASQNGTSPLSLIQTLPGVQSDTGKNSGTGVQFSVQGGLPSQADVTVDGVTTQNTTSNQPLQNAFPSGESISELRVDGVLNNAEFGQPGEVTSISKSGTNTLHGAAFWYHQNSAFNATPFGALTKPHIVGNDFGGTVGGPVVIPHLYNGHDKSFFFGTYEGFRLPSATPAQYSVPTAQMKAGNFSQVAGVTPLTNPFTGGTYPNYTVPISTPASKFLQFFPDPNTGNTSAYTPGEINYIVNQNTAYNSNQFDVRGDQYFGQKALVFARFTWKNINQAQPEPLAVPEGNAIGQDRIFVIAANYNFSANLLNEFRFGFTLDTTGTTNGFNGTGFATSTGLQGLQNLFYNGISELDFNYLSSLNADRLASTTKSRTFQYTDNLSWSKGNHSFKFGLDIRHIEAITPLGFFGADNYGTFAFNQKPNFTGQEFGDFLIGTPQATAYDVVTADNDGITQHYSVYAQDDWKATPRLTLSYGIRYELQPGYYDPSGNIGNFDPSIPLSGRVVYPDGSEKNLSRGYLASFNGCPVGQSTGNPDANGAPCTPVVNNSTAGLPSGLKTVPTKRFMPRFGFAFRPFNDDRTAIRGGIGLYNITSLGASFYSLTGTLQSGTTQYANSQTATGPAYSWPQIYAGQGTSSAAGAFGTAYFGTANDVHWKDPYSEQWSLSVDHEFGSGYGARISYIGMETHHLVWAPNLNDLPYSSTVSAFNQPLSARPFPNWGTINTRSTGADASYHSMQVEMSHHYGNGLTFDSNYTLAKNLADNQGPSNIGFAGEVGGSRSSYGRDPSVDFGQVYGTRRHRWNNTFVYELPVGRGRKFGSGMNRLTDELVGGWQLSGVFLLESGPYLSAYFPGGQGDPSGTGSGLSKSAVGGSYPGRAQKPDRVGPTRPHGQNRYNWVNKASFICPGQPNYQPGTACTTGDGQPGNPYANPIGRFGTAQIGSIEGPGMVNLSSGLSKIFAITERVHLRAEGTFTNVLNHTNLADPIMDVSSPQFGTITSARGSDFGGSRTGQVSMRLEF</sequence>
<keyword evidence="6" id="KW-0998">Cell outer membrane</keyword>
<keyword evidence="11" id="KW-1185">Reference proteome</keyword>
<feature type="signal peptide" evidence="8">
    <location>
        <begin position="1"/>
        <end position="25"/>
    </location>
</feature>
<evidence type="ECO:0000256" key="3">
    <source>
        <dbReference type="ARBA" id="ARBA00022452"/>
    </source>
</evidence>